<keyword evidence="1" id="KW-1133">Transmembrane helix</keyword>
<dbReference type="Pfam" id="PF24365">
    <property type="entry name" value="DUF7521"/>
    <property type="match status" value="1"/>
</dbReference>
<evidence type="ECO:0008006" key="4">
    <source>
        <dbReference type="Google" id="ProtNLM"/>
    </source>
</evidence>
<keyword evidence="1" id="KW-0472">Membrane</keyword>
<dbReference type="RefSeq" id="WP_049972094.1">
    <property type="nucleotide sequence ID" value="NZ_FTNO01000005.1"/>
</dbReference>
<dbReference type="EMBL" id="FTNO01000005">
    <property type="protein sequence ID" value="SIR80208.1"/>
    <property type="molecule type" value="Genomic_DNA"/>
</dbReference>
<keyword evidence="1" id="KW-0812">Transmembrane</keyword>
<dbReference type="Proteomes" id="UP000186914">
    <property type="component" value="Unassembled WGS sequence"/>
</dbReference>
<proteinExistence type="predicted"/>
<sequence length="90" mass="9539">MNVSPIVIVLKTLTLALGGVITYFAFKAYRRTGSKALRLLAIGFGIVTLGAFLAGIADQAFQIDRDLVLVIESALTAIGFAAIAYSLYAE</sequence>
<gene>
    <name evidence="2" type="ORF">SAMN05421858_3808</name>
</gene>
<feature type="transmembrane region" description="Helical" evidence="1">
    <location>
        <begin position="38"/>
        <end position="57"/>
    </location>
</feature>
<keyword evidence="3" id="KW-1185">Reference proteome</keyword>
<dbReference type="InterPro" id="IPR055943">
    <property type="entry name" value="DUF7521"/>
</dbReference>
<evidence type="ECO:0000313" key="3">
    <source>
        <dbReference type="Proteomes" id="UP000186914"/>
    </source>
</evidence>
<protein>
    <recommendedName>
        <fullName evidence="4">YapH protein</fullName>
    </recommendedName>
</protein>
<organism evidence="2 3">
    <name type="scientific">Haladaptatus litoreus</name>
    <dbReference type="NCBI Taxonomy" id="553468"/>
    <lineage>
        <taxon>Archaea</taxon>
        <taxon>Methanobacteriati</taxon>
        <taxon>Methanobacteriota</taxon>
        <taxon>Stenosarchaea group</taxon>
        <taxon>Halobacteria</taxon>
        <taxon>Halobacteriales</taxon>
        <taxon>Haladaptataceae</taxon>
        <taxon>Haladaptatus</taxon>
    </lineage>
</organism>
<dbReference type="OrthoDB" id="170398at2157"/>
<evidence type="ECO:0000313" key="2">
    <source>
        <dbReference type="EMBL" id="SIR80208.1"/>
    </source>
</evidence>
<reference evidence="3" key="1">
    <citation type="submission" date="2017-01" db="EMBL/GenBank/DDBJ databases">
        <authorList>
            <person name="Varghese N."/>
            <person name="Submissions S."/>
        </authorList>
    </citation>
    <scope>NUCLEOTIDE SEQUENCE [LARGE SCALE GENOMIC DNA]</scope>
    <source>
        <strain evidence="3">CGMCC 1.7737</strain>
    </source>
</reference>
<dbReference type="AlphaFoldDB" id="A0A1N7DWP9"/>
<feature type="transmembrane region" description="Helical" evidence="1">
    <location>
        <begin position="6"/>
        <end position="26"/>
    </location>
</feature>
<accession>A0A1N7DWP9</accession>
<feature type="transmembrane region" description="Helical" evidence="1">
    <location>
        <begin position="69"/>
        <end position="88"/>
    </location>
</feature>
<evidence type="ECO:0000256" key="1">
    <source>
        <dbReference type="SAM" id="Phobius"/>
    </source>
</evidence>
<name>A0A1N7DWP9_9EURY</name>